<proteinExistence type="predicted"/>
<sequence length="83" mass="9501">MSDDNRITHLENEVRQLKVETTVLKAILGQQIALNNLNYKGKFDDVLAALAKEYADRGLDEGDNRAIHDTLRQYIKYEPPSIE</sequence>
<organism evidence="1 2">
    <name type="scientific">Pantoea conspicua</name>
    <dbReference type="NCBI Taxonomy" id="472705"/>
    <lineage>
        <taxon>Bacteria</taxon>
        <taxon>Pseudomonadati</taxon>
        <taxon>Pseudomonadota</taxon>
        <taxon>Gammaproteobacteria</taxon>
        <taxon>Enterobacterales</taxon>
        <taxon>Erwiniaceae</taxon>
        <taxon>Pantoea</taxon>
    </lineage>
</organism>
<keyword evidence="2" id="KW-1185">Reference proteome</keyword>
<dbReference type="AlphaFoldDB" id="A0A1X1BTW5"/>
<dbReference type="EMBL" id="MLFN01000044">
    <property type="protein sequence ID" value="ORM51777.1"/>
    <property type="molecule type" value="Genomic_DNA"/>
</dbReference>
<evidence type="ECO:0000313" key="2">
    <source>
        <dbReference type="Proteomes" id="UP000193933"/>
    </source>
</evidence>
<reference evidence="1 2" key="1">
    <citation type="journal article" date="2017" name="Antonie Van Leeuwenhoek">
        <title>Phylogenomic resolution of the bacterial genus Pantoea and its relationship with Erwinia and Tatumella.</title>
        <authorList>
            <person name="Palmer M."/>
            <person name="Steenkamp E.T."/>
            <person name="Coetzee M.P."/>
            <person name="Chan W.Y."/>
            <person name="van Zyl E."/>
            <person name="De Maayer P."/>
            <person name="Coutinho T.A."/>
            <person name="Blom J."/>
            <person name="Smits T.H."/>
            <person name="Duffy B."/>
            <person name="Venter S.N."/>
        </authorList>
    </citation>
    <scope>NUCLEOTIDE SEQUENCE [LARGE SCALE GENOMIC DNA]</scope>
    <source>
        <strain evidence="1 2">LMG 24534</strain>
    </source>
</reference>
<dbReference type="Proteomes" id="UP000193933">
    <property type="component" value="Unassembled WGS sequence"/>
</dbReference>
<protein>
    <submittedName>
        <fullName evidence="1">Uncharacterized protein</fullName>
    </submittedName>
</protein>
<accession>A0A1X1BTW5</accession>
<comment type="caution">
    <text evidence="1">The sequence shown here is derived from an EMBL/GenBank/DDBJ whole genome shotgun (WGS) entry which is preliminary data.</text>
</comment>
<dbReference type="RefSeq" id="WP_094121381.1">
    <property type="nucleotide sequence ID" value="NZ_MLFN01000044.1"/>
</dbReference>
<name>A0A1X1BTW5_9GAMM</name>
<gene>
    <name evidence="1" type="ORF">HA41_14260</name>
</gene>
<evidence type="ECO:0000313" key="1">
    <source>
        <dbReference type="EMBL" id="ORM51777.1"/>
    </source>
</evidence>
<dbReference type="OrthoDB" id="6545569at2"/>